<sequence length="260" mass="29875">MTLIDRRPERKLCRERLCAIEDKVRALGYGFFSTADVESTGIQLGALSLEDKSLWPRFFEPYKGDILIQDEHYLKSGPMYLDDEFLQSNAGTGVHCVEELACHGVFPQREEFPPGPRYRDLGDFTNFGLLLENQAPRWQVEVVWDAANGQHPHLKVMVIHDTDGKDADQRLLRAELLTLITIIKARLTHKATRAYADAPVLLFSFLDSRVRVMEANFDGKHLNIRFSRLYDFRIEAEEQCSLVVFLTKWWMGQSINTGLV</sequence>
<keyword evidence="2" id="KW-1185">Reference proteome</keyword>
<gene>
    <name evidence="1" type="ORF">BP00DRAFT_180312</name>
</gene>
<protein>
    <submittedName>
        <fullName evidence="1">Uncharacterized protein</fullName>
    </submittedName>
</protein>
<reference evidence="1 2" key="1">
    <citation type="submission" date="2018-02" db="EMBL/GenBank/DDBJ databases">
        <title>The genomes of Aspergillus section Nigri reveals drivers in fungal speciation.</title>
        <authorList>
            <consortium name="DOE Joint Genome Institute"/>
            <person name="Vesth T.C."/>
            <person name="Nybo J."/>
            <person name="Theobald S."/>
            <person name="Brandl J."/>
            <person name="Frisvad J.C."/>
            <person name="Nielsen K.F."/>
            <person name="Lyhne E.K."/>
            <person name="Kogle M.E."/>
            <person name="Kuo A."/>
            <person name="Riley R."/>
            <person name="Clum A."/>
            <person name="Nolan M."/>
            <person name="Lipzen A."/>
            <person name="Salamov A."/>
            <person name="Henrissat B."/>
            <person name="Wiebenga A."/>
            <person name="De vries R.P."/>
            <person name="Grigoriev I.V."/>
            <person name="Mortensen U.H."/>
            <person name="Andersen M.R."/>
            <person name="Baker S.E."/>
        </authorList>
    </citation>
    <scope>NUCLEOTIDE SEQUENCE [LARGE SCALE GENOMIC DNA]</scope>
    <source>
        <strain evidence="1 2">CBS 114.80</strain>
    </source>
</reference>
<evidence type="ECO:0000313" key="2">
    <source>
        <dbReference type="Proteomes" id="UP000248817"/>
    </source>
</evidence>
<dbReference type="EMBL" id="KZ825506">
    <property type="protein sequence ID" value="PYI31146.1"/>
    <property type="molecule type" value="Genomic_DNA"/>
</dbReference>
<name>A0A2V5J8R2_9EURO</name>
<dbReference type="AlphaFoldDB" id="A0A2V5J8R2"/>
<accession>A0A2V5J8R2</accession>
<dbReference type="Proteomes" id="UP000248817">
    <property type="component" value="Unassembled WGS sequence"/>
</dbReference>
<proteinExistence type="predicted"/>
<evidence type="ECO:0000313" key="1">
    <source>
        <dbReference type="EMBL" id="PYI31146.1"/>
    </source>
</evidence>
<organism evidence="1 2">
    <name type="scientific">Aspergillus indologenus CBS 114.80</name>
    <dbReference type="NCBI Taxonomy" id="1450541"/>
    <lineage>
        <taxon>Eukaryota</taxon>
        <taxon>Fungi</taxon>
        <taxon>Dikarya</taxon>
        <taxon>Ascomycota</taxon>
        <taxon>Pezizomycotina</taxon>
        <taxon>Eurotiomycetes</taxon>
        <taxon>Eurotiomycetidae</taxon>
        <taxon>Eurotiales</taxon>
        <taxon>Aspergillaceae</taxon>
        <taxon>Aspergillus</taxon>
        <taxon>Aspergillus subgen. Circumdati</taxon>
    </lineage>
</organism>